<evidence type="ECO:0000313" key="1">
    <source>
        <dbReference type="EMBL" id="KKN40158.1"/>
    </source>
</evidence>
<organism evidence="1">
    <name type="scientific">marine sediment metagenome</name>
    <dbReference type="NCBI Taxonomy" id="412755"/>
    <lineage>
        <taxon>unclassified sequences</taxon>
        <taxon>metagenomes</taxon>
        <taxon>ecological metagenomes</taxon>
    </lineage>
</organism>
<dbReference type="AlphaFoldDB" id="A0A0F9TFC6"/>
<sequence>MVEIPRKKYSEKAKNLVKCQFCNYKISKPYPKDSLCPKCLKFLPELFDLISLKEKKPQPKNFETKTTTVSSKLKGKVKVKKKPYNISLAKDKIKLKKGEYVKLLGITSNERTQLYCSNSNYIYLLELTNNLDFIATSILGGDLDKMLLISEEKNKEEKCQFYEKDGIIYLVYGKFPDKKGKWILEQMFNNFSELIRGKNVDNLDKLAKYNIEKEFKRRTQFILEQYISLQEIFTDQEIPYVEDKIRIDYIGLSSMSIGVISLLLSEKELNIDVPGEFDNPEDEKEMKESMLTAKIEAIAANTQGNTGATPRWIAVKLGFQNYRFLTFKKYENDYFLSMLSEGNLGKITQVEELLDPKISKVTGTVFSGNLKPFNELKTKVSKDFGKRRKFPPFNFDRILLRIP</sequence>
<reference evidence="1" key="1">
    <citation type="journal article" date="2015" name="Nature">
        <title>Complex archaea that bridge the gap between prokaryotes and eukaryotes.</title>
        <authorList>
            <person name="Spang A."/>
            <person name="Saw J.H."/>
            <person name="Jorgensen S.L."/>
            <person name="Zaremba-Niedzwiedzka K."/>
            <person name="Martijn J."/>
            <person name="Lind A.E."/>
            <person name="van Eijk R."/>
            <person name="Schleper C."/>
            <person name="Guy L."/>
            <person name="Ettema T.J."/>
        </authorList>
    </citation>
    <scope>NUCLEOTIDE SEQUENCE</scope>
</reference>
<comment type="caution">
    <text evidence="1">The sequence shown here is derived from an EMBL/GenBank/DDBJ whole genome shotgun (WGS) entry which is preliminary data.</text>
</comment>
<protein>
    <submittedName>
        <fullName evidence="1">Uncharacterized protein</fullName>
    </submittedName>
</protein>
<gene>
    <name evidence="1" type="ORF">LCGC14_0736220</name>
</gene>
<dbReference type="EMBL" id="LAZR01001721">
    <property type="protein sequence ID" value="KKN40158.1"/>
    <property type="molecule type" value="Genomic_DNA"/>
</dbReference>
<proteinExistence type="predicted"/>
<name>A0A0F9TFC6_9ZZZZ</name>
<accession>A0A0F9TFC6</accession>